<comment type="caution">
    <text evidence="1">The sequence shown here is derived from an EMBL/GenBank/DDBJ whole genome shotgun (WGS) entry which is preliminary data.</text>
</comment>
<sequence length="186" mass="21826">MEHSLLHIEEDLHRIFEWCCNNSLLVNPEKTKMLVVGTRQLMNQLESPIYINFMGENLAPVTEVKDLGVHKYDHISPTLNALGWLSIKEHLLYRDALLTFKCMNDKAPQYLCDNFEPRNRIHNRDTRRNGDLDIPKYRTSIGQRSFKYRGTKIWNGLDTELKSISDLNNFKTKLKTILIEKRCSSF</sequence>
<dbReference type="Proteomes" id="UP001152795">
    <property type="component" value="Unassembled WGS sequence"/>
</dbReference>
<proteinExistence type="predicted"/>
<dbReference type="AlphaFoldDB" id="A0A7D9JD26"/>
<name>A0A7D9JD26_PARCT</name>
<dbReference type="EMBL" id="CACRXK020014504">
    <property type="protein sequence ID" value="CAB4026945.1"/>
    <property type="molecule type" value="Genomic_DNA"/>
</dbReference>
<gene>
    <name evidence="1" type="ORF">PACLA_8A015465</name>
</gene>
<dbReference type="OrthoDB" id="6773356at2759"/>
<reference evidence="1" key="1">
    <citation type="submission" date="2020-04" db="EMBL/GenBank/DDBJ databases">
        <authorList>
            <person name="Alioto T."/>
            <person name="Alioto T."/>
            <person name="Gomez Garrido J."/>
        </authorList>
    </citation>
    <scope>NUCLEOTIDE SEQUENCE</scope>
    <source>
        <strain evidence="1">A484AB</strain>
    </source>
</reference>
<keyword evidence="2" id="KW-1185">Reference proteome</keyword>
<protein>
    <submittedName>
        <fullName evidence="1">Uncharacterized protein</fullName>
    </submittedName>
</protein>
<evidence type="ECO:0000313" key="2">
    <source>
        <dbReference type="Proteomes" id="UP001152795"/>
    </source>
</evidence>
<evidence type="ECO:0000313" key="1">
    <source>
        <dbReference type="EMBL" id="CAB4026945.1"/>
    </source>
</evidence>
<organism evidence="1 2">
    <name type="scientific">Paramuricea clavata</name>
    <name type="common">Red gorgonian</name>
    <name type="synonym">Violescent sea-whip</name>
    <dbReference type="NCBI Taxonomy" id="317549"/>
    <lineage>
        <taxon>Eukaryota</taxon>
        <taxon>Metazoa</taxon>
        <taxon>Cnidaria</taxon>
        <taxon>Anthozoa</taxon>
        <taxon>Octocorallia</taxon>
        <taxon>Malacalcyonacea</taxon>
        <taxon>Plexauridae</taxon>
        <taxon>Paramuricea</taxon>
    </lineage>
</organism>
<accession>A0A7D9JD26</accession>